<evidence type="ECO:0000313" key="1">
    <source>
        <dbReference type="EMBL" id="KAK3933438.1"/>
    </source>
</evidence>
<accession>A0AAN6RYH2</accession>
<name>A0AAN6RYH2_9PEZI</name>
<gene>
    <name evidence="1" type="ORF">QBC46DRAFT_402393</name>
</gene>
<dbReference type="AlphaFoldDB" id="A0AAN6RYH2"/>
<proteinExistence type="predicted"/>
<comment type="caution">
    <text evidence="1">The sequence shown here is derived from an EMBL/GenBank/DDBJ whole genome shotgun (WGS) entry which is preliminary data.</text>
</comment>
<keyword evidence="2" id="KW-1185">Reference proteome</keyword>
<dbReference type="EMBL" id="MU854249">
    <property type="protein sequence ID" value="KAK3933438.1"/>
    <property type="molecule type" value="Genomic_DNA"/>
</dbReference>
<protein>
    <submittedName>
        <fullName evidence="1">Uncharacterized protein</fullName>
    </submittedName>
</protein>
<evidence type="ECO:0000313" key="2">
    <source>
        <dbReference type="Proteomes" id="UP001303473"/>
    </source>
</evidence>
<organism evidence="1 2">
    <name type="scientific">Diplogelasinospora grovesii</name>
    <dbReference type="NCBI Taxonomy" id="303347"/>
    <lineage>
        <taxon>Eukaryota</taxon>
        <taxon>Fungi</taxon>
        <taxon>Dikarya</taxon>
        <taxon>Ascomycota</taxon>
        <taxon>Pezizomycotina</taxon>
        <taxon>Sordariomycetes</taxon>
        <taxon>Sordariomycetidae</taxon>
        <taxon>Sordariales</taxon>
        <taxon>Diplogelasinosporaceae</taxon>
        <taxon>Diplogelasinospora</taxon>
    </lineage>
</organism>
<dbReference type="Proteomes" id="UP001303473">
    <property type="component" value="Unassembled WGS sequence"/>
</dbReference>
<sequence length="196" mass="22870">MANAQLKGTSRMYRPKSLRETEPLSINDILRKHSRDRLFVPPLHWTSQHLALLECRFARKEIGLHGYEQTQFPESLRLTACQLPGSFQAKTSIIHDLLEHFKLRRYNTKLSFHFDGLAYLDLGATQLRRNNSVPIPKCRLPNPPTIRLQLKRRQRLQPAKDFEDPYIAAVLIALAQKQYYQDHTGPDRSSTSRNRR</sequence>
<reference evidence="2" key="1">
    <citation type="journal article" date="2023" name="Mol. Phylogenet. Evol.">
        <title>Genome-scale phylogeny and comparative genomics of the fungal order Sordariales.</title>
        <authorList>
            <person name="Hensen N."/>
            <person name="Bonometti L."/>
            <person name="Westerberg I."/>
            <person name="Brannstrom I.O."/>
            <person name="Guillou S."/>
            <person name="Cros-Aarteil S."/>
            <person name="Calhoun S."/>
            <person name="Haridas S."/>
            <person name="Kuo A."/>
            <person name="Mondo S."/>
            <person name="Pangilinan J."/>
            <person name="Riley R."/>
            <person name="LaButti K."/>
            <person name="Andreopoulos B."/>
            <person name="Lipzen A."/>
            <person name="Chen C."/>
            <person name="Yan M."/>
            <person name="Daum C."/>
            <person name="Ng V."/>
            <person name="Clum A."/>
            <person name="Steindorff A."/>
            <person name="Ohm R.A."/>
            <person name="Martin F."/>
            <person name="Silar P."/>
            <person name="Natvig D.O."/>
            <person name="Lalanne C."/>
            <person name="Gautier V."/>
            <person name="Ament-Velasquez S.L."/>
            <person name="Kruys A."/>
            <person name="Hutchinson M.I."/>
            <person name="Powell A.J."/>
            <person name="Barry K."/>
            <person name="Miller A.N."/>
            <person name="Grigoriev I.V."/>
            <person name="Debuchy R."/>
            <person name="Gladieux P."/>
            <person name="Hiltunen Thoren M."/>
            <person name="Johannesson H."/>
        </authorList>
    </citation>
    <scope>NUCLEOTIDE SEQUENCE [LARGE SCALE GENOMIC DNA]</scope>
    <source>
        <strain evidence="2">CBS 340.73</strain>
    </source>
</reference>